<keyword evidence="2" id="KW-1185">Reference proteome</keyword>
<dbReference type="Gene3D" id="3.90.1200.10">
    <property type="match status" value="1"/>
</dbReference>
<dbReference type="EMBL" id="PGGW01000071">
    <property type="protein sequence ID" value="PJE93721.1"/>
    <property type="molecule type" value="Genomic_DNA"/>
</dbReference>
<proteinExistence type="predicted"/>
<keyword evidence="1" id="KW-0808">Transferase</keyword>
<dbReference type="InterPro" id="IPR006748">
    <property type="entry name" value="NH2Glyco/OHUrea_AB-resist_kin"/>
</dbReference>
<accession>A0A2M8LP31</accession>
<dbReference type="SUPFAM" id="SSF56112">
    <property type="entry name" value="Protein kinase-like (PK-like)"/>
    <property type="match status" value="1"/>
</dbReference>
<evidence type="ECO:0000313" key="1">
    <source>
        <dbReference type="EMBL" id="PJE93721.1"/>
    </source>
</evidence>
<organism evidence="1 2">
    <name type="scientific">Streptomyces carminius</name>
    <dbReference type="NCBI Taxonomy" id="2665496"/>
    <lineage>
        <taxon>Bacteria</taxon>
        <taxon>Bacillati</taxon>
        <taxon>Actinomycetota</taxon>
        <taxon>Actinomycetes</taxon>
        <taxon>Kitasatosporales</taxon>
        <taxon>Streptomycetaceae</taxon>
        <taxon>Streptomyces</taxon>
    </lineage>
</organism>
<dbReference type="GO" id="GO:0019748">
    <property type="term" value="P:secondary metabolic process"/>
    <property type="evidence" value="ECO:0007669"/>
    <property type="project" value="InterPro"/>
</dbReference>
<dbReference type="RefSeq" id="WP_100205392.1">
    <property type="nucleotide sequence ID" value="NZ_PGGW01000071.1"/>
</dbReference>
<gene>
    <name evidence="1" type="ORF">CUT44_31350</name>
</gene>
<dbReference type="AlphaFoldDB" id="A0A2M8LP31"/>
<sequence>MSAAELVPPALPVVRTVSGYPGGRAWLDRLPGLIGELTARWELTPGRPFAGGSCSWVAPVRRADGSPAVLKIGWPHREAAGEGEALRLWDGRGAVRLYEHDPERYALLLERCEPGTELGDADELPAEERLALGARALRGLWEAPVPPGSAGLERVADVTAAWAGTAEERMARLSPPGFDPALVALGVRLLRELPATAGREVVVHGDFNPGNLLAAGRGWLAIDAKPMVGDPLYDPWPLVEQIDDPFARPGPRPVVAARCALVADVLGADVARLQAWAVARRVESALWAVDRRGDPGAGAAIMREARILADLAGL</sequence>
<name>A0A2M8LP31_9ACTN</name>
<dbReference type="Proteomes" id="UP000230407">
    <property type="component" value="Unassembled WGS sequence"/>
</dbReference>
<dbReference type="GO" id="GO:0016773">
    <property type="term" value="F:phosphotransferase activity, alcohol group as acceptor"/>
    <property type="evidence" value="ECO:0007669"/>
    <property type="project" value="InterPro"/>
</dbReference>
<protein>
    <submittedName>
        <fullName evidence="1">Hydroxyurea phosphotransferase</fullName>
    </submittedName>
</protein>
<comment type="caution">
    <text evidence="1">The sequence shown here is derived from an EMBL/GenBank/DDBJ whole genome shotgun (WGS) entry which is preliminary data.</text>
</comment>
<dbReference type="InterPro" id="IPR011009">
    <property type="entry name" value="Kinase-like_dom_sf"/>
</dbReference>
<dbReference type="Pfam" id="PF04655">
    <property type="entry name" value="APH_6_hur"/>
    <property type="match status" value="1"/>
</dbReference>
<reference evidence="1 2" key="1">
    <citation type="submission" date="2017-11" db="EMBL/GenBank/DDBJ databases">
        <title>Streptomyces carmine sp. nov., a novel actinomycete isolated from Sophora alopecuroides in Xinjiang, China.</title>
        <authorList>
            <person name="Wang Y."/>
            <person name="Luo X."/>
            <person name="Wan C."/>
            <person name="Zhang L."/>
        </authorList>
    </citation>
    <scope>NUCLEOTIDE SEQUENCE [LARGE SCALE GENOMIC DNA]</scope>
    <source>
        <strain evidence="1 2">TRM SA0054</strain>
    </source>
</reference>
<evidence type="ECO:0000313" key="2">
    <source>
        <dbReference type="Proteomes" id="UP000230407"/>
    </source>
</evidence>